<dbReference type="Gene3D" id="1.10.357.10">
    <property type="entry name" value="Tetracycline Repressor, domain 2"/>
    <property type="match status" value="1"/>
</dbReference>
<evidence type="ECO:0000313" key="5">
    <source>
        <dbReference type="Proteomes" id="UP001501035"/>
    </source>
</evidence>
<evidence type="ECO:0000256" key="2">
    <source>
        <dbReference type="PROSITE-ProRule" id="PRU00335"/>
    </source>
</evidence>
<sequence>MVVLNSRARSGQVTEGGLRVVEQDPRAAAMLGRVLADAADSAAPDDIATRILDAARQQFSAIGVRHSTMEDVARRAGVARITVYRRFPTKDVLVEQVTLREYRDYFQQFLLDIRGVATVQDRVVVGFTSSLRAIRRNPIIGGLLAAEPDSLARAMVGDDGRLVTVVRQFVADQLRREQVAGHVGADVDVDLVAEMMVRVSASFLTTPSGIVDLDDEAQLADLARRFLVPMLG</sequence>
<evidence type="ECO:0000313" key="4">
    <source>
        <dbReference type="EMBL" id="GAA3022697.1"/>
    </source>
</evidence>
<comment type="caution">
    <text evidence="4">The sequence shown here is derived from an EMBL/GenBank/DDBJ whole genome shotgun (WGS) entry which is preliminary data.</text>
</comment>
<dbReference type="PANTHER" id="PTHR30055">
    <property type="entry name" value="HTH-TYPE TRANSCRIPTIONAL REGULATOR RUTR"/>
    <property type="match status" value="1"/>
</dbReference>
<dbReference type="Pfam" id="PF00440">
    <property type="entry name" value="TetR_N"/>
    <property type="match status" value="1"/>
</dbReference>
<dbReference type="PANTHER" id="PTHR30055:SF153">
    <property type="entry name" value="HTH-TYPE TRANSCRIPTIONAL REPRESSOR RV3405C"/>
    <property type="match status" value="1"/>
</dbReference>
<organism evidence="4 5">
    <name type="scientific">Gordonia defluvii</name>
    <dbReference type="NCBI Taxonomy" id="283718"/>
    <lineage>
        <taxon>Bacteria</taxon>
        <taxon>Bacillati</taxon>
        <taxon>Actinomycetota</taxon>
        <taxon>Actinomycetes</taxon>
        <taxon>Mycobacteriales</taxon>
        <taxon>Gordoniaceae</taxon>
        <taxon>Gordonia</taxon>
    </lineage>
</organism>
<dbReference type="InterPro" id="IPR001647">
    <property type="entry name" value="HTH_TetR"/>
</dbReference>
<dbReference type="InterPro" id="IPR050109">
    <property type="entry name" value="HTH-type_TetR-like_transc_reg"/>
</dbReference>
<feature type="DNA-binding region" description="H-T-H motif" evidence="2">
    <location>
        <begin position="68"/>
        <end position="87"/>
    </location>
</feature>
<name>A0ABN3Y8D8_9ACTN</name>
<dbReference type="EMBL" id="BAAAVS010000001">
    <property type="protein sequence ID" value="GAA3022697.1"/>
    <property type="molecule type" value="Genomic_DNA"/>
</dbReference>
<reference evidence="4 5" key="1">
    <citation type="journal article" date="2019" name="Int. J. Syst. Evol. Microbiol.">
        <title>The Global Catalogue of Microorganisms (GCM) 10K type strain sequencing project: providing services to taxonomists for standard genome sequencing and annotation.</title>
        <authorList>
            <consortium name="The Broad Institute Genomics Platform"/>
            <consortium name="The Broad Institute Genome Sequencing Center for Infectious Disease"/>
            <person name="Wu L."/>
            <person name="Ma J."/>
        </authorList>
    </citation>
    <scope>NUCLEOTIDE SEQUENCE [LARGE SCALE GENOMIC DNA]</scope>
    <source>
        <strain evidence="4 5">JCM 14234</strain>
    </source>
</reference>
<dbReference type="PRINTS" id="PR00455">
    <property type="entry name" value="HTHTETR"/>
</dbReference>
<feature type="domain" description="HTH tetR-type" evidence="3">
    <location>
        <begin position="45"/>
        <end position="105"/>
    </location>
</feature>
<dbReference type="InterPro" id="IPR041485">
    <property type="entry name" value="TetR_C_36"/>
</dbReference>
<protein>
    <submittedName>
        <fullName evidence="4">TetR/AcrR family transcriptional regulator</fullName>
    </submittedName>
</protein>
<evidence type="ECO:0000256" key="1">
    <source>
        <dbReference type="ARBA" id="ARBA00023125"/>
    </source>
</evidence>
<evidence type="ECO:0000259" key="3">
    <source>
        <dbReference type="PROSITE" id="PS50977"/>
    </source>
</evidence>
<keyword evidence="1 2" id="KW-0238">DNA-binding</keyword>
<dbReference type="Proteomes" id="UP001501035">
    <property type="component" value="Unassembled WGS sequence"/>
</dbReference>
<accession>A0ABN3Y8D8</accession>
<proteinExistence type="predicted"/>
<gene>
    <name evidence="4" type="ORF">GCM10010528_01010</name>
</gene>
<dbReference type="PROSITE" id="PS50977">
    <property type="entry name" value="HTH_TETR_2"/>
    <property type="match status" value="1"/>
</dbReference>
<dbReference type="InterPro" id="IPR009057">
    <property type="entry name" value="Homeodomain-like_sf"/>
</dbReference>
<keyword evidence="5" id="KW-1185">Reference proteome</keyword>
<dbReference type="SUPFAM" id="SSF46689">
    <property type="entry name" value="Homeodomain-like"/>
    <property type="match status" value="1"/>
</dbReference>
<dbReference type="Pfam" id="PF18598">
    <property type="entry name" value="TetR_C_36"/>
    <property type="match status" value="1"/>
</dbReference>